<evidence type="ECO:0000256" key="3">
    <source>
        <dbReference type="ARBA" id="ARBA00004906"/>
    </source>
</evidence>
<dbReference type="GO" id="GO:0016020">
    <property type="term" value="C:membrane"/>
    <property type="evidence" value="ECO:0007669"/>
    <property type="project" value="UniProtKB-SubCell"/>
</dbReference>
<evidence type="ECO:0000256" key="6">
    <source>
        <dbReference type="ARBA" id="ARBA00022692"/>
    </source>
</evidence>
<keyword evidence="13" id="KW-0472">Membrane</keyword>
<gene>
    <name evidence="17" type="ORF">L3X38_012068</name>
</gene>
<evidence type="ECO:0000256" key="11">
    <source>
        <dbReference type="ARBA" id="ARBA00022833"/>
    </source>
</evidence>
<comment type="caution">
    <text evidence="17">The sequence shown here is derived from an EMBL/GenBank/DDBJ whole genome shotgun (WGS) entry which is preliminary data.</text>
</comment>
<evidence type="ECO:0000313" key="18">
    <source>
        <dbReference type="Proteomes" id="UP001054821"/>
    </source>
</evidence>
<comment type="subcellular location">
    <subcellularLocation>
        <location evidence="2">Membrane</location>
        <topology evidence="2">Single-pass membrane protein</topology>
    </subcellularLocation>
</comment>
<evidence type="ECO:0000256" key="5">
    <source>
        <dbReference type="ARBA" id="ARBA00022679"/>
    </source>
</evidence>
<feature type="domain" description="Wall-associated receptor kinase galacturonan-binding" evidence="16">
    <location>
        <begin position="27"/>
        <end position="94"/>
    </location>
</feature>
<keyword evidence="11" id="KW-0862">Zinc</keyword>
<keyword evidence="9" id="KW-0863">Zinc-finger</keyword>
<keyword evidence="7" id="KW-0479">Metal-binding</keyword>
<keyword evidence="6" id="KW-0812">Transmembrane</keyword>
<evidence type="ECO:0000256" key="14">
    <source>
        <dbReference type="ARBA" id="ARBA00024209"/>
    </source>
</evidence>
<dbReference type="InterPro" id="IPR025287">
    <property type="entry name" value="WAK_GUB"/>
</dbReference>
<dbReference type="InterPro" id="IPR046948">
    <property type="entry name" value="ATL20-22-like"/>
</dbReference>
<evidence type="ECO:0000256" key="8">
    <source>
        <dbReference type="ARBA" id="ARBA00022729"/>
    </source>
</evidence>
<sequence length="265" mass="29876">MLKIITSSLCLIFLAFSTVHGEPQDTCKKLKCGDKGPAVHFPFSLKGRHPDHCVFPGFVLSCNEKHETILELPIPFKFPVKSIDYKAQAIQLYDPESSERQLDEQVPCFSGPGYQVYSVLSSYSIEVLPLLSCTKMYNLSSVPYYSNDPDNLHLEWSEPNCGQCEAKGKMCRLKNNGTKSEIECVDFSKAELYVYFTLREAFEWAELHLLQFEGGRSGCSRRFDGLGIALRALFCLSRTLHEFAEVSTFVKTQTLLALAFAEPNL</sequence>
<feature type="chain" id="PRO_5042228751" description="RING-type E3 ubiquitin transferase" evidence="15">
    <location>
        <begin position="22"/>
        <end position="265"/>
    </location>
</feature>
<evidence type="ECO:0000256" key="7">
    <source>
        <dbReference type="ARBA" id="ARBA00022723"/>
    </source>
</evidence>
<keyword evidence="5" id="KW-0808">Transferase</keyword>
<dbReference type="PANTHER" id="PTHR46279">
    <property type="entry name" value="RING/U-BOX SUPERFAMILY PROTEIN"/>
    <property type="match status" value="1"/>
</dbReference>
<keyword evidence="8 15" id="KW-0732">Signal</keyword>
<evidence type="ECO:0000256" key="1">
    <source>
        <dbReference type="ARBA" id="ARBA00000900"/>
    </source>
</evidence>
<dbReference type="EC" id="2.3.2.27" evidence="4"/>
<dbReference type="Pfam" id="PF13947">
    <property type="entry name" value="GUB_WAK_bind"/>
    <property type="match status" value="1"/>
</dbReference>
<comment type="pathway">
    <text evidence="3">Protein modification; protein ubiquitination.</text>
</comment>
<dbReference type="GO" id="GO:0008270">
    <property type="term" value="F:zinc ion binding"/>
    <property type="evidence" value="ECO:0007669"/>
    <property type="project" value="UniProtKB-KW"/>
</dbReference>
<dbReference type="EMBL" id="JAJFAZ020000002">
    <property type="protein sequence ID" value="KAI5344191.1"/>
    <property type="molecule type" value="Genomic_DNA"/>
</dbReference>
<protein>
    <recommendedName>
        <fullName evidence="4">RING-type E3 ubiquitin transferase</fullName>
        <ecNumber evidence="4">2.3.2.27</ecNumber>
    </recommendedName>
</protein>
<evidence type="ECO:0000313" key="17">
    <source>
        <dbReference type="EMBL" id="KAI5344191.1"/>
    </source>
</evidence>
<evidence type="ECO:0000256" key="15">
    <source>
        <dbReference type="SAM" id="SignalP"/>
    </source>
</evidence>
<evidence type="ECO:0000256" key="12">
    <source>
        <dbReference type="ARBA" id="ARBA00022989"/>
    </source>
</evidence>
<keyword evidence="10" id="KW-0833">Ubl conjugation pathway</keyword>
<evidence type="ECO:0000259" key="16">
    <source>
        <dbReference type="Pfam" id="PF13947"/>
    </source>
</evidence>
<comment type="similarity">
    <text evidence="14">Belongs to the RING-type zinc finger family. ATL subfamily.</text>
</comment>
<feature type="signal peptide" evidence="15">
    <location>
        <begin position="1"/>
        <end position="21"/>
    </location>
</feature>
<keyword evidence="18" id="KW-1185">Reference proteome</keyword>
<organism evidence="17 18">
    <name type="scientific">Prunus dulcis</name>
    <name type="common">Almond</name>
    <name type="synonym">Amygdalus dulcis</name>
    <dbReference type="NCBI Taxonomy" id="3755"/>
    <lineage>
        <taxon>Eukaryota</taxon>
        <taxon>Viridiplantae</taxon>
        <taxon>Streptophyta</taxon>
        <taxon>Embryophyta</taxon>
        <taxon>Tracheophyta</taxon>
        <taxon>Spermatophyta</taxon>
        <taxon>Magnoliopsida</taxon>
        <taxon>eudicotyledons</taxon>
        <taxon>Gunneridae</taxon>
        <taxon>Pentapetalae</taxon>
        <taxon>rosids</taxon>
        <taxon>fabids</taxon>
        <taxon>Rosales</taxon>
        <taxon>Rosaceae</taxon>
        <taxon>Amygdaloideae</taxon>
        <taxon>Amygdaleae</taxon>
        <taxon>Prunus</taxon>
    </lineage>
</organism>
<evidence type="ECO:0000256" key="13">
    <source>
        <dbReference type="ARBA" id="ARBA00023136"/>
    </source>
</evidence>
<evidence type="ECO:0000256" key="9">
    <source>
        <dbReference type="ARBA" id="ARBA00022771"/>
    </source>
</evidence>
<evidence type="ECO:0000256" key="4">
    <source>
        <dbReference type="ARBA" id="ARBA00012483"/>
    </source>
</evidence>
<evidence type="ECO:0000256" key="10">
    <source>
        <dbReference type="ARBA" id="ARBA00022786"/>
    </source>
</evidence>
<comment type="catalytic activity">
    <reaction evidence="1">
        <text>S-ubiquitinyl-[E2 ubiquitin-conjugating enzyme]-L-cysteine + [acceptor protein]-L-lysine = [E2 ubiquitin-conjugating enzyme]-L-cysteine + N(6)-ubiquitinyl-[acceptor protein]-L-lysine.</text>
        <dbReference type="EC" id="2.3.2.27"/>
    </reaction>
</comment>
<reference evidence="17 18" key="1">
    <citation type="journal article" date="2022" name="G3 (Bethesda)">
        <title>Whole-genome sequence and methylome profiling of the almond [Prunus dulcis (Mill.) D.A. Webb] cultivar 'Nonpareil'.</title>
        <authorList>
            <person name="D'Amico-Willman K.M."/>
            <person name="Ouma W.Z."/>
            <person name="Meulia T."/>
            <person name="Sideli G.M."/>
            <person name="Gradziel T.M."/>
            <person name="Fresnedo-Ramirez J."/>
        </authorList>
    </citation>
    <scope>NUCLEOTIDE SEQUENCE [LARGE SCALE GENOMIC DNA]</scope>
    <source>
        <strain evidence="17">Clone GOH B32 T37-40</strain>
    </source>
</reference>
<keyword evidence="12" id="KW-1133">Transmembrane helix</keyword>
<dbReference type="Proteomes" id="UP001054821">
    <property type="component" value="Chromosome 2"/>
</dbReference>
<dbReference type="GO" id="GO:0030247">
    <property type="term" value="F:polysaccharide binding"/>
    <property type="evidence" value="ECO:0007669"/>
    <property type="project" value="InterPro"/>
</dbReference>
<dbReference type="PANTHER" id="PTHR46279:SF9">
    <property type="entry name" value="OS01G0116300 PROTEIN"/>
    <property type="match status" value="1"/>
</dbReference>
<dbReference type="GO" id="GO:0061630">
    <property type="term" value="F:ubiquitin protein ligase activity"/>
    <property type="evidence" value="ECO:0007669"/>
    <property type="project" value="UniProtKB-EC"/>
</dbReference>
<proteinExistence type="inferred from homology"/>
<evidence type="ECO:0000256" key="2">
    <source>
        <dbReference type="ARBA" id="ARBA00004167"/>
    </source>
</evidence>
<accession>A0AAD4WL20</accession>
<name>A0AAD4WL20_PRUDU</name>
<dbReference type="AlphaFoldDB" id="A0AAD4WL20"/>